<proteinExistence type="predicted"/>
<dbReference type="HOGENOM" id="CLU_210006_0_0_6"/>
<feature type="non-terminal residue" evidence="1">
    <location>
        <position position="1"/>
    </location>
</feature>
<comment type="caution">
    <text evidence="1">The sequence shown here is derived from an EMBL/GenBank/DDBJ whole genome shotgun (WGS) entry which is preliminary data.</text>
</comment>
<dbReference type="Proteomes" id="UP000004471">
    <property type="component" value="Unassembled WGS sequence"/>
</dbReference>
<dbReference type="EMBL" id="AEAH01003754">
    <property type="protein sequence ID" value="EGH35549.1"/>
    <property type="molecule type" value="Genomic_DNA"/>
</dbReference>
<evidence type="ECO:0000313" key="1">
    <source>
        <dbReference type="EMBL" id="EGH35549.1"/>
    </source>
</evidence>
<name>F3FZA7_PSESX</name>
<dbReference type="SUPFAM" id="SSF56801">
    <property type="entry name" value="Acetyl-CoA synthetase-like"/>
    <property type="match status" value="1"/>
</dbReference>
<gene>
    <name evidence="1" type="ORF">PSYJA_43631</name>
</gene>
<dbReference type="InterPro" id="IPR045851">
    <property type="entry name" value="AMP-bd_C_sf"/>
</dbReference>
<dbReference type="Gene3D" id="3.30.300.30">
    <property type="match status" value="1"/>
</dbReference>
<dbReference type="AlphaFoldDB" id="F3FZA7"/>
<accession>F3FZA7</accession>
<feature type="non-terminal residue" evidence="1">
    <location>
        <position position="44"/>
    </location>
</feature>
<sequence length="44" mass="4868">RLAKYPAIHEAVVTAREDVPGDKRLVAYYILSTGHASVDIDSLR</sequence>
<protein>
    <submittedName>
        <fullName evidence="1">Amino acid adenylation</fullName>
    </submittedName>
</protein>
<reference evidence="1 2" key="1">
    <citation type="journal article" date="2011" name="PLoS Pathog.">
        <title>Dynamic evolution of pathogenicity revealed by sequencing and comparative genomics of 19 Pseudomonas syringae isolates.</title>
        <authorList>
            <person name="Baltrus D.A."/>
            <person name="Nishimura M.T."/>
            <person name="Romanchuk A."/>
            <person name="Chang J.H."/>
            <person name="Mukhtar M.S."/>
            <person name="Cherkis K."/>
            <person name="Roach J."/>
            <person name="Grant S.R."/>
            <person name="Jones C.D."/>
            <person name="Dangl J.L."/>
        </authorList>
    </citation>
    <scope>NUCLEOTIDE SEQUENCE [LARGE SCALE GENOMIC DNA]</scope>
    <source>
        <strain evidence="2">M301072PT</strain>
    </source>
</reference>
<organism evidence="1 2">
    <name type="scientific">Pseudomonas syringae pv. japonica str. M301072</name>
    <dbReference type="NCBI Taxonomy" id="629262"/>
    <lineage>
        <taxon>Bacteria</taxon>
        <taxon>Pseudomonadati</taxon>
        <taxon>Pseudomonadota</taxon>
        <taxon>Gammaproteobacteria</taxon>
        <taxon>Pseudomonadales</taxon>
        <taxon>Pseudomonadaceae</taxon>
        <taxon>Pseudomonas</taxon>
        <taxon>Pseudomonas syringae</taxon>
    </lineage>
</organism>
<evidence type="ECO:0000313" key="2">
    <source>
        <dbReference type="Proteomes" id="UP000004471"/>
    </source>
</evidence>